<evidence type="ECO:0000313" key="7">
    <source>
        <dbReference type="Proteomes" id="UP000182278"/>
    </source>
</evidence>
<evidence type="ECO:0000256" key="1">
    <source>
        <dbReference type="ARBA" id="ARBA00006767"/>
    </source>
</evidence>
<dbReference type="GO" id="GO:0003735">
    <property type="term" value="F:structural constituent of ribosome"/>
    <property type="evidence" value="ECO:0007669"/>
    <property type="project" value="TreeGrafter"/>
</dbReference>
<dbReference type="Pfam" id="PF00575">
    <property type="entry name" value="S1"/>
    <property type="match status" value="6"/>
</dbReference>
<evidence type="ECO:0000259" key="5">
    <source>
        <dbReference type="PROSITE" id="PS50126"/>
    </source>
</evidence>
<dbReference type="Proteomes" id="UP000182278">
    <property type="component" value="Unassembled WGS sequence"/>
</dbReference>
<dbReference type="Gene3D" id="2.40.50.140">
    <property type="entry name" value="Nucleic acid-binding proteins"/>
    <property type="match status" value="6"/>
</dbReference>
<comment type="function">
    <text evidence="4">Binds mRNA; thus facilitating recognition of the initiation point. It is needed to translate mRNA with a short Shine-Dalgarno (SD) purine-rich sequence.</text>
</comment>
<proteinExistence type="inferred from homology"/>
<protein>
    <recommendedName>
        <fullName evidence="5">S1 motif domain-containing protein</fullName>
    </recommendedName>
</protein>
<dbReference type="PANTHER" id="PTHR10724">
    <property type="entry name" value="30S RIBOSOMAL PROTEIN S1"/>
    <property type="match status" value="1"/>
</dbReference>
<dbReference type="InterPro" id="IPR050437">
    <property type="entry name" value="Ribos_protein_bS1-like"/>
</dbReference>
<name>A0A1J4SAB5_9BACT</name>
<dbReference type="CDD" id="cd05687">
    <property type="entry name" value="S1_RPS1_repeat_ec1_hs1"/>
    <property type="match status" value="1"/>
</dbReference>
<feature type="domain" description="S1 motif" evidence="5">
    <location>
        <begin position="24"/>
        <end position="92"/>
    </location>
</feature>
<dbReference type="FunFam" id="2.40.50.140:FF:000103">
    <property type="entry name" value="protein RRP5 homolog"/>
    <property type="match status" value="2"/>
</dbReference>
<dbReference type="SMART" id="SM00316">
    <property type="entry name" value="S1"/>
    <property type="match status" value="6"/>
</dbReference>
<dbReference type="GO" id="GO:0022627">
    <property type="term" value="C:cytosolic small ribosomal subunit"/>
    <property type="evidence" value="ECO:0007669"/>
    <property type="project" value="TreeGrafter"/>
</dbReference>
<dbReference type="PANTHER" id="PTHR10724:SF7">
    <property type="entry name" value="SMALL RIBOSOMAL SUBUNIT PROTEIN BS1C"/>
    <property type="match status" value="1"/>
</dbReference>
<dbReference type="GO" id="GO:0006412">
    <property type="term" value="P:translation"/>
    <property type="evidence" value="ECO:0007669"/>
    <property type="project" value="TreeGrafter"/>
</dbReference>
<evidence type="ECO:0000256" key="3">
    <source>
        <dbReference type="ARBA" id="ARBA00023274"/>
    </source>
</evidence>
<accession>A0A1J4SAB5</accession>
<keyword evidence="3" id="KW-0687">Ribonucleoprotein</keyword>
<dbReference type="InterPro" id="IPR003029">
    <property type="entry name" value="S1_domain"/>
</dbReference>
<dbReference type="STRING" id="1817893.AUJ66_06410"/>
<dbReference type="GO" id="GO:0003729">
    <property type="term" value="F:mRNA binding"/>
    <property type="evidence" value="ECO:0007669"/>
    <property type="project" value="TreeGrafter"/>
</dbReference>
<reference evidence="6 7" key="1">
    <citation type="journal article" date="2016" name="Environ. Microbiol.">
        <title>Genomic resolution of a cold subsurface aquifer community provides metabolic insights for novel microbes adapted to high CO concentrations.</title>
        <authorList>
            <person name="Probst A.J."/>
            <person name="Castelle C.J."/>
            <person name="Singh A."/>
            <person name="Brown C.T."/>
            <person name="Anantharaman K."/>
            <person name="Sharon I."/>
            <person name="Hug L.A."/>
            <person name="Burstein D."/>
            <person name="Emerson J.B."/>
            <person name="Thomas B.C."/>
            <person name="Banfield J.F."/>
        </authorList>
    </citation>
    <scope>NUCLEOTIDE SEQUENCE [LARGE SCALE GENOMIC DNA]</scope>
    <source>
        <strain evidence="6">CG1_02_38_46</strain>
    </source>
</reference>
<feature type="domain" description="S1 motif" evidence="5">
    <location>
        <begin position="203"/>
        <end position="270"/>
    </location>
</feature>
<comment type="similarity">
    <text evidence="1">Belongs to the bacterial ribosomal protein bS1 family.</text>
</comment>
<dbReference type="NCBIfam" id="NF004952">
    <property type="entry name" value="PRK06299.1-2"/>
    <property type="match status" value="1"/>
</dbReference>
<dbReference type="CDD" id="cd04465">
    <property type="entry name" value="S1_RPS1_repeat_ec2_hs2"/>
    <property type="match status" value="1"/>
</dbReference>
<dbReference type="InterPro" id="IPR035104">
    <property type="entry name" value="Ribosomal_protein_S1-like"/>
</dbReference>
<feature type="domain" description="S1 motif" evidence="5">
    <location>
        <begin position="374"/>
        <end position="444"/>
    </location>
</feature>
<dbReference type="SUPFAM" id="SSF50249">
    <property type="entry name" value="Nucleic acid-binding proteins"/>
    <property type="match status" value="6"/>
</dbReference>
<dbReference type="PRINTS" id="PR00681">
    <property type="entry name" value="RIBOSOMALS1"/>
</dbReference>
<evidence type="ECO:0000256" key="4">
    <source>
        <dbReference type="ARBA" id="ARBA00025604"/>
    </source>
</evidence>
<organism evidence="6 7">
    <name type="scientific">Candidatus Desantisbacteria bacterium CG1_02_38_46</name>
    <dbReference type="NCBI Taxonomy" id="1817893"/>
    <lineage>
        <taxon>Bacteria</taxon>
        <taxon>Candidatus Desantisiibacteriota</taxon>
    </lineage>
</organism>
<feature type="domain" description="S1 motif" evidence="5">
    <location>
        <begin position="110"/>
        <end position="182"/>
    </location>
</feature>
<dbReference type="CDD" id="cd05688">
    <property type="entry name" value="S1_RPS1_repeat_ec3"/>
    <property type="match status" value="1"/>
</dbReference>
<dbReference type="AlphaFoldDB" id="A0A1J4SAB5"/>
<dbReference type="EMBL" id="MNUO01000098">
    <property type="protein sequence ID" value="OIN96385.1"/>
    <property type="molecule type" value="Genomic_DNA"/>
</dbReference>
<dbReference type="InterPro" id="IPR012340">
    <property type="entry name" value="NA-bd_OB-fold"/>
</dbReference>
<gene>
    <name evidence="6" type="ORF">AUJ66_06410</name>
</gene>
<dbReference type="CDD" id="cd00164">
    <property type="entry name" value="S1_like"/>
    <property type="match status" value="1"/>
</dbReference>
<evidence type="ECO:0000256" key="2">
    <source>
        <dbReference type="ARBA" id="ARBA00022980"/>
    </source>
</evidence>
<sequence length="565" mass="63827">MDSIVNLNKEYEETMGRAKDLKEGSIIKGKVVHIGKEEILVDIGYKSEGIIPISEFYKKGKKVLSEIKNGDEIDVFLLDKEDESGKMFLSYEKAVLILVWERIVHSFEKNESINGKVTGVCKNTAGKISGFTIDVDGIKGFLPFSASEMKKSGDFNQYIGKKMELKIIELDKKKHDVVFSRKALLDEMRKKQKEAFFKSLKVGEVREGVVSTLTPFGAFINLGGIDGLVHLNDLSWGRRKPEELLKKGDRIKVKILDFNEDEDKISLGIRQLKPDPWNEIEKKYPVGTKVKAGVMKIAPFGVFVEIDEGIEGLVRLEDLSWKRTIKHPSELVKEGDELDLVVIFLNVAEKKLALGLKQIQSDPWFISAQKYAPGTKVKGKIVKLTSFGAFVRLEEGIDGLIRLKDIRWDDKVKHPSEVFSRGKEVEAVVLSVDKENKKIALGAKQLINSPWDKYKKGVNVKGKVIKMDDFGASVQLEDGMEGFIHVSELSKNYVSKPEEVISPGQVLDLKVIKVNPKQKKIELSLKQFIEDQEKHEISHFINSQEKDTVTLGDLLKREKGDRLLF</sequence>
<dbReference type="PROSITE" id="PS50126">
    <property type="entry name" value="S1"/>
    <property type="match status" value="6"/>
</dbReference>
<comment type="caution">
    <text evidence="6">The sequence shown here is derived from an EMBL/GenBank/DDBJ whole genome shotgun (WGS) entry which is preliminary data.</text>
</comment>
<evidence type="ECO:0000313" key="6">
    <source>
        <dbReference type="EMBL" id="OIN96385.1"/>
    </source>
</evidence>
<feature type="domain" description="S1 motif" evidence="5">
    <location>
        <begin position="287"/>
        <end position="357"/>
    </location>
</feature>
<feature type="domain" description="S1 motif" evidence="5">
    <location>
        <begin position="457"/>
        <end position="526"/>
    </location>
</feature>
<keyword evidence="2" id="KW-0689">Ribosomal protein</keyword>